<evidence type="ECO:0000313" key="2">
    <source>
        <dbReference type="EMBL" id="JAG08193.1"/>
    </source>
</evidence>
<sequence length="185" mass="19889">MCLNQSAKRKAFFTLLAAEAQRNNNSTGRLFCAFFCGLLTSKLVFECFEIDPFGTLAQSDAASATVGTNKTLVREKKEKDSEMKIMCDNFARHGITVVCGDGGTCMVAAIVQALRPHYTCYESGVSSRGRSSPAYSTTNNGKPFSQSTSRQVVFPSQGSNSVSAGTKRGREDNNNNNNGKPEASA</sequence>
<dbReference type="EMBL" id="GBHO01035410">
    <property type="protein sequence ID" value="JAG08194.1"/>
    <property type="molecule type" value="Transcribed_RNA"/>
</dbReference>
<feature type="compositionally biased region" description="Polar residues" evidence="1">
    <location>
        <begin position="124"/>
        <end position="164"/>
    </location>
</feature>
<name>A0A0A9WKB3_LYGHE</name>
<evidence type="ECO:0000256" key="1">
    <source>
        <dbReference type="SAM" id="MobiDB-lite"/>
    </source>
</evidence>
<reference evidence="3" key="1">
    <citation type="journal article" date="2014" name="PLoS ONE">
        <title>Transcriptome-Based Identification of ABC Transporters in the Western Tarnished Plant Bug Lygus hesperus.</title>
        <authorList>
            <person name="Hull J.J."/>
            <person name="Chaney K."/>
            <person name="Geib S.M."/>
            <person name="Fabrick J.A."/>
            <person name="Brent C.S."/>
            <person name="Walsh D."/>
            <person name="Lavine L.C."/>
        </authorList>
    </citation>
    <scope>NUCLEOTIDE SEQUENCE</scope>
</reference>
<accession>A0A0A9WKB3</accession>
<evidence type="ECO:0000313" key="3">
    <source>
        <dbReference type="EMBL" id="JAG08194.1"/>
    </source>
</evidence>
<evidence type="ECO:0000313" key="4">
    <source>
        <dbReference type="EMBL" id="JAQ03292.1"/>
    </source>
</evidence>
<reference evidence="3" key="2">
    <citation type="submission" date="2014-07" db="EMBL/GenBank/DDBJ databases">
        <authorList>
            <person name="Hull J."/>
        </authorList>
    </citation>
    <scope>NUCLEOTIDE SEQUENCE</scope>
</reference>
<gene>
    <name evidence="2" type="ORF">CM83_39527</name>
    <name evidence="3" type="ORF">CM83_39536</name>
    <name evidence="4" type="ORF">g.92242</name>
</gene>
<dbReference type="EMBL" id="GBHO01035411">
    <property type="protein sequence ID" value="JAG08193.1"/>
    <property type="molecule type" value="Transcribed_RNA"/>
</dbReference>
<proteinExistence type="predicted"/>
<protein>
    <submittedName>
        <fullName evidence="3">Uncharacterized protein</fullName>
    </submittedName>
</protein>
<reference evidence="4" key="3">
    <citation type="journal article" date="2016" name="Gigascience">
        <title>De novo construction of an expanded transcriptome assembly for the western tarnished plant bug, Lygus hesperus.</title>
        <authorList>
            <person name="Tassone E.E."/>
            <person name="Geib S.M."/>
            <person name="Hall B."/>
            <person name="Fabrick J.A."/>
            <person name="Brent C.S."/>
            <person name="Hull J.J."/>
        </authorList>
    </citation>
    <scope>NUCLEOTIDE SEQUENCE</scope>
</reference>
<feature type="region of interest" description="Disordered" evidence="1">
    <location>
        <begin position="124"/>
        <end position="185"/>
    </location>
</feature>
<organism evidence="3">
    <name type="scientific">Lygus hesperus</name>
    <name type="common">Western plant bug</name>
    <dbReference type="NCBI Taxonomy" id="30085"/>
    <lineage>
        <taxon>Eukaryota</taxon>
        <taxon>Metazoa</taxon>
        <taxon>Ecdysozoa</taxon>
        <taxon>Arthropoda</taxon>
        <taxon>Hexapoda</taxon>
        <taxon>Insecta</taxon>
        <taxon>Pterygota</taxon>
        <taxon>Neoptera</taxon>
        <taxon>Paraneoptera</taxon>
        <taxon>Hemiptera</taxon>
        <taxon>Heteroptera</taxon>
        <taxon>Panheteroptera</taxon>
        <taxon>Cimicomorpha</taxon>
        <taxon>Miridae</taxon>
        <taxon>Mirini</taxon>
        <taxon>Lygus</taxon>
    </lineage>
</organism>
<dbReference type="EMBL" id="GDHC01015337">
    <property type="protein sequence ID" value="JAQ03292.1"/>
    <property type="molecule type" value="Transcribed_RNA"/>
</dbReference>
<dbReference type="AlphaFoldDB" id="A0A0A9WKB3"/>